<gene>
    <name evidence="1" type="ORF">PSON_ATCC_30995.1.T0400031</name>
</gene>
<accession>A0A8S1MS63</accession>
<sequence>MLIYLFLCAYSQFIQEGLQILEKGMKLSTERYQLYRNCPISFNLSCNKQIPSIPIKDQETINFIQLQAQSLLDQLEPESNKHQYYNKNINQLFQEIVIYDQNEDLLSFIFEFSQFYQKKELQQIQQKYYIDISNRSAILMNNNNNSLQEFNTTIFMHIQNFHIPSKNNIINHQFGSVNVLYPPDKFNIRTADKNGSIYFTKPIYLTQFYALSYNLNSIISMNNGNQTIKKVSLPVKNQWVLVMGPIGQLINNITVAKEIHIDSLMIKVQKLQYTKQQIKILVIEKLLERYYELNSESLLDSLKVDENQEDGQQKIVSAADDLYESAVSIFLEFLEKVMFKIQQLKKQKQFDTLTPEQILDLLSDIENEMSQNELLIFQSLFQNFMVKKYSENEIIQMYEKLLQINDGLSDKQIN</sequence>
<organism evidence="1 2">
    <name type="scientific">Paramecium sonneborni</name>
    <dbReference type="NCBI Taxonomy" id="65129"/>
    <lineage>
        <taxon>Eukaryota</taxon>
        <taxon>Sar</taxon>
        <taxon>Alveolata</taxon>
        <taxon>Ciliophora</taxon>
        <taxon>Intramacronucleata</taxon>
        <taxon>Oligohymenophorea</taxon>
        <taxon>Peniculida</taxon>
        <taxon>Parameciidae</taxon>
        <taxon>Paramecium</taxon>
    </lineage>
</organism>
<dbReference type="Proteomes" id="UP000692954">
    <property type="component" value="Unassembled WGS sequence"/>
</dbReference>
<proteinExistence type="predicted"/>
<name>A0A8S1MS63_9CILI</name>
<dbReference type="AlphaFoldDB" id="A0A8S1MS63"/>
<reference evidence="1" key="1">
    <citation type="submission" date="2021-01" db="EMBL/GenBank/DDBJ databases">
        <authorList>
            <consortium name="Genoscope - CEA"/>
            <person name="William W."/>
        </authorList>
    </citation>
    <scope>NUCLEOTIDE SEQUENCE</scope>
</reference>
<evidence type="ECO:0000313" key="2">
    <source>
        <dbReference type="Proteomes" id="UP000692954"/>
    </source>
</evidence>
<dbReference type="EMBL" id="CAJJDN010000040">
    <property type="protein sequence ID" value="CAD8080026.1"/>
    <property type="molecule type" value="Genomic_DNA"/>
</dbReference>
<evidence type="ECO:0000313" key="1">
    <source>
        <dbReference type="EMBL" id="CAD8080026.1"/>
    </source>
</evidence>
<protein>
    <submittedName>
        <fullName evidence="1">Uncharacterized protein</fullName>
    </submittedName>
</protein>
<keyword evidence="2" id="KW-1185">Reference proteome</keyword>
<comment type="caution">
    <text evidence="1">The sequence shown here is derived from an EMBL/GenBank/DDBJ whole genome shotgun (WGS) entry which is preliminary data.</text>
</comment>
<dbReference type="OrthoDB" id="302671at2759"/>